<feature type="region of interest" description="Disordered" evidence="1">
    <location>
        <begin position="1"/>
        <end position="29"/>
    </location>
</feature>
<dbReference type="Proteomes" id="UP000659904">
    <property type="component" value="Unassembled WGS sequence"/>
</dbReference>
<comment type="caution">
    <text evidence="3">The sequence shown here is derived from an EMBL/GenBank/DDBJ whole genome shotgun (WGS) entry which is preliminary data.</text>
</comment>
<feature type="compositionally biased region" description="Pro residues" evidence="1">
    <location>
        <begin position="84"/>
        <end position="96"/>
    </location>
</feature>
<name>A0A8J3KJ52_9ACTN</name>
<feature type="transmembrane region" description="Helical" evidence="2">
    <location>
        <begin position="34"/>
        <end position="56"/>
    </location>
</feature>
<proteinExistence type="predicted"/>
<sequence length="209" mass="21613">MQAERSWGTAVTLPDRNPYAAAPPPSEKRTGLPVGVWAALAGMVAVVAAAIVALGASEAMQPSGKADPDVCAGCGSRGTDSGPQPAPSQRPTPGPSPLEKTYATMPLVVSWGSRTSAESYIDGSIPDDGHGLMAFGRCDGGGRVLADISGKSFSFSLDLPCDGGWGRSDGFPMLGAGDKGPFPVRIRLVGTVSAWEFQVRRDEGTRHDE</sequence>
<reference evidence="3 4" key="1">
    <citation type="submission" date="2021-01" db="EMBL/GenBank/DDBJ databases">
        <title>Whole genome shotgun sequence of Catellatospora citrea NBRC 14495.</title>
        <authorList>
            <person name="Komaki H."/>
            <person name="Tamura T."/>
        </authorList>
    </citation>
    <scope>NUCLEOTIDE SEQUENCE [LARGE SCALE GENOMIC DNA]</scope>
    <source>
        <strain evidence="3 4">NBRC 14495</strain>
    </source>
</reference>
<keyword evidence="2" id="KW-0472">Membrane</keyword>
<dbReference type="RefSeq" id="WP_147432989.1">
    <property type="nucleotide sequence ID" value="NZ_BONH01000033.1"/>
</dbReference>
<feature type="region of interest" description="Disordered" evidence="1">
    <location>
        <begin position="59"/>
        <end position="100"/>
    </location>
</feature>
<evidence type="ECO:0000256" key="1">
    <source>
        <dbReference type="SAM" id="MobiDB-lite"/>
    </source>
</evidence>
<keyword evidence="4" id="KW-1185">Reference proteome</keyword>
<evidence type="ECO:0000313" key="3">
    <source>
        <dbReference type="EMBL" id="GIG00943.1"/>
    </source>
</evidence>
<keyword evidence="2" id="KW-0812">Transmembrane</keyword>
<accession>A0A8J3KJ52</accession>
<evidence type="ECO:0000256" key="2">
    <source>
        <dbReference type="SAM" id="Phobius"/>
    </source>
</evidence>
<dbReference type="AlphaFoldDB" id="A0A8J3KJ52"/>
<keyword evidence="2" id="KW-1133">Transmembrane helix</keyword>
<gene>
    <name evidence="3" type="ORF">Cci01nite_60360</name>
</gene>
<dbReference type="EMBL" id="BONH01000033">
    <property type="protein sequence ID" value="GIG00943.1"/>
    <property type="molecule type" value="Genomic_DNA"/>
</dbReference>
<evidence type="ECO:0000313" key="4">
    <source>
        <dbReference type="Proteomes" id="UP000659904"/>
    </source>
</evidence>
<organism evidence="3 4">
    <name type="scientific">Catellatospora citrea</name>
    <dbReference type="NCBI Taxonomy" id="53366"/>
    <lineage>
        <taxon>Bacteria</taxon>
        <taxon>Bacillati</taxon>
        <taxon>Actinomycetota</taxon>
        <taxon>Actinomycetes</taxon>
        <taxon>Micromonosporales</taxon>
        <taxon>Micromonosporaceae</taxon>
        <taxon>Catellatospora</taxon>
    </lineage>
</organism>
<protein>
    <submittedName>
        <fullName evidence="3">Uncharacterized protein</fullName>
    </submittedName>
</protein>